<dbReference type="Gene3D" id="4.10.80.70">
    <property type="match status" value="1"/>
</dbReference>
<keyword evidence="11" id="KW-0862">Zinc</keyword>
<feature type="binding site" evidence="11">
    <location>
        <position position="105"/>
    </location>
    <ligand>
        <name>Zn(2+)</name>
        <dbReference type="ChEBI" id="CHEBI:29105"/>
        <note>ligand shared between dimeric partners</note>
    </ligand>
</feature>
<evidence type="ECO:0000256" key="10">
    <source>
        <dbReference type="ARBA" id="ARBA00023102"/>
    </source>
</evidence>
<comment type="catalytic activity">
    <reaction evidence="2">
        <text>1-(5-phospho-beta-D-ribosyl)-ATP + H2O = 1-(5-phospho-beta-D-ribosyl)-5'-AMP + diphosphate + H(+)</text>
        <dbReference type="Rhea" id="RHEA:22828"/>
        <dbReference type="ChEBI" id="CHEBI:15377"/>
        <dbReference type="ChEBI" id="CHEBI:15378"/>
        <dbReference type="ChEBI" id="CHEBI:33019"/>
        <dbReference type="ChEBI" id="CHEBI:59457"/>
        <dbReference type="ChEBI" id="CHEBI:73183"/>
        <dbReference type="EC" id="3.6.1.31"/>
    </reaction>
</comment>
<keyword evidence="11" id="KW-0460">Magnesium</keyword>
<feature type="binding site" evidence="11">
    <location>
        <position position="80"/>
    </location>
    <ligand>
        <name>Mg(2+)</name>
        <dbReference type="ChEBI" id="CHEBI:18420"/>
    </ligand>
</feature>
<accession>A0A921AVW5</accession>
<dbReference type="SUPFAM" id="SSF141734">
    <property type="entry name" value="HisI-like"/>
    <property type="match status" value="1"/>
</dbReference>
<feature type="binding site" evidence="11">
    <location>
        <position position="84"/>
    </location>
    <ligand>
        <name>Mg(2+)</name>
        <dbReference type="ChEBI" id="CHEBI:18420"/>
    </ligand>
</feature>
<name>A0A921AVW5_9BACT</name>
<evidence type="ECO:0000256" key="5">
    <source>
        <dbReference type="ARBA" id="ARBA00007731"/>
    </source>
</evidence>
<evidence type="ECO:0000256" key="11">
    <source>
        <dbReference type="HAMAP-Rule" id="MF_01021"/>
    </source>
</evidence>
<comment type="similarity">
    <text evidence="11">Belongs to the PRA-CH family.</text>
</comment>
<evidence type="ECO:0000256" key="8">
    <source>
        <dbReference type="ARBA" id="ARBA00022605"/>
    </source>
</evidence>
<proteinExistence type="inferred from homology"/>
<keyword evidence="8 11" id="KW-0028">Amino-acid biosynthesis</keyword>
<dbReference type="EC" id="3.5.4.19" evidence="11"/>
<evidence type="ECO:0000256" key="7">
    <source>
        <dbReference type="ARBA" id="ARBA00022490"/>
    </source>
</evidence>
<protein>
    <recommendedName>
        <fullName evidence="11">Phosphoribosyl-AMP cyclohydrolase</fullName>
        <shortName evidence="11">PRA-CH</shortName>
        <ecNumber evidence="11">3.5.4.19</ecNumber>
    </recommendedName>
</protein>
<dbReference type="HAMAP" id="MF_01021">
    <property type="entry name" value="HisI"/>
    <property type="match status" value="1"/>
</dbReference>
<reference evidence="13" key="1">
    <citation type="journal article" date="2021" name="PeerJ">
        <title>Extensive microbial diversity within the chicken gut microbiome revealed by metagenomics and culture.</title>
        <authorList>
            <person name="Gilroy R."/>
            <person name="Ravi A."/>
            <person name="Getino M."/>
            <person name="Pursley I."/>
            <person name="Horton D.L."/>
            <person name="Alikhan N.F."/>
            <person name="Baker D."/>
            <person name="Gharbi K."/>
            <person name="Hall N."/>
            <person name="Watson M."/>
            <person name="Adriaenssens E.M."/>
            <person name="Foster-Nyarko E."/>
            <person name="Jarju S."/>
            <person name="Secka A."/>
            <person name="Antonio M."/>
            <person name="Oren A."/>
            <person name="Chaudhuri R.R."/>
            <person name="La Ragione R."/>
            <person name="Hildebrand F."/>
            <person name="Pallen M.J."/>
        </authorList>
    </citation>
    <scope>NUCLEOTIDE SEQUENCE</scope>
    <source>
        <strain evidence="13">ChiGjej2B2-19336</strain>
    </source>
</reference>
<comment type="pathway">
    <text evidence="4">Amino-acid biosynthesis; L-histidine biosynthesis; L-histidine from 5-phospho-alpha-D-ribose 1-diphosphate: step 2/9.</text>
</comment>
<dbReference type="RefSeq" id="WP_304121935.1">
    <property type="nucleotide sequence ID" value="NZ_DYZA01000104.1"/>
</dbReference>
<dbReference type="InterPro" id="IPR026660">
    <property type="entry name" value="PRA-CH"/>
</dbReference>
<evidence type="ECO:0000313" key="14">
    <source>
        <dbReference type="Proteomes" id="UP000698963"/>
    </source>
</evidence>
<dbReference type="Proteomes" id="UP000698963">
    <property type="component" value="Unassembled WGS sequence"/>
</dbReference>
<dbReference type="InterPro" id="IPR038019">
    <property type="entry name" value="PRib_AMP_CycHydrolase_sf"/>
</dbReference>
<dbReference type="GO" id="GO:0005737">
    <property type="term" value="C:cytoplasm"/>
    <property type="evidence" value="ECO:0007669"/>
    <property type="project" value="UniProtKB-SubCell"/>
</dbReference>
<comment type="subcellular location">
    <subcellularLocation>
        <location evidence="11">Cytoplasm</location>
    </subcellularLocation>
</comment>
<keyword evidence="10 11" id="KW-0368">Histidine biosynthesis</keyword>
<gene>
    <name evidence="11 13" type="primary">hisI</name>
    <name evidence="13" type="ORF">K8W16_05535</name>
</gene>
<comment type="cofactor">
    <cofactor evidence="11">
        <name>Mg(2+)</name>
        <dbReference type="ChEBI" id="CHEBI:18420"/>
    </cofactor>
    <text evidence="11">Binds 1 Mg(2+) ion per subunit.</text>
</comment>
<dbReference type="GO" id="GO:0000105">
    <property type="term" value="P:L-histidine biosynthetic process"/>
    <property type="evidence" value="ECO:0007669"/>
    <property type="project" value="UniProtKB-UniRule"/>
</dbReference>
<feature type="binding site" evidence="11">
    <location>
        <position position="82"/>
    </location>
    <ligand>
        <name>Mg(2+)</name>
        <dbReference type="ChEBI" id="CHEBI:18420"/>
    </ligand>
</feature>
<evidence type="ECO:0000256" key="6">
    <source>
        <dbReference type="ARBA" id="ARBA00008299"/>
    </source>
</evidence>
<feature type="domain" description="Phosphoribosyl-AMP cyclohydrolase" evidence="12">
    <location>
        <begin position="33"/>
        <end position="107"/>
    </location>
</feature>
<dbReference type="GO" id="GO:0000287">
    <property type="term" value="F:magnesium ion binding"/>
    <property type="evidence" value="ECO:0007669"/>
    <property type="project" value="UniProtKB-UniRule"/>
</dbReference>
<feature type="binding site" evidence="11">
    <location>
        <position position="81"/>
    </location>
    <ligand>
        <name>Zn(2+)</name>
        <dbReference type="ChEBI" id="CHEBI:29105"/>
        <note>ligand shared between dimeric partners</note>
    </ligand>
</feature>
<dbReference type="FunFam" id="3.10.20.810:FF:000001">
    <property type="entry name" value="Histidine biosynthesis bifunctional protein HisIE"/>
    <property type="match status" value="1"/>
</dbReference>
<dbReference type="GO" id="GO:0004636">
    <property type="term" value="F:phosphoribosyl-ATP diphosphatase activity"/>
    <property type="evidence" value="ECO:0007669"/>
    <property type="project" value="UniProtKB-EC"/>
</dbReference>
<evidence type="ECO:0000259" key="12">
    <source>
        <dbReference type="Pfam" id="PF01502"/>
    </source>
</evidence>
<dbReference type="GO" id="GO:0004635">
    <property type="term" value="F:phosphoribosyl-AMP cyclohydrolase activity"/>
    <property type="evidence" value="ECO:0007669"/>
    <property type="project" value="UniProtKB-UniRule"/>
</dbReference>
<sequence>MFQAPSDFTPDFSKAGGLVAAIAQDAATGEVLMLAWMNQESWEATLATGEAHYWSRSRRTLWHKGESSGNVQIVKAIRLDCDSDAVVLEIEQVGGSACHTGRRSCFYRRITPGNPEVSICCPQVFDPAEVYKK</sequence>
<evidence type="ECO:0000256" key="9">
    <source>
        <dbReference type="ARBA" id="ARBA00022801"/>
    </source>
</evidence>
<evidence type="ECO:0000313" key="13">
    <source>
        <dbReference type="EMBL" id="HJD97088.1"/>
    </source>
</evidence>
<dbReference type="GO" id="GO:0008270">
    <property type="term" value="F:zinc ion binding"/>
    <property type="evidence" value="ECO:0007669"/>
    <property type="project" value="UniProtKB-UniRule"/>
</dbReference>
<organism evidence="13 14">
    <name type="scientific">Mailhella massiliensis</name>
    <dbReference type="NCBI Taxonomy" id="1903261"/>
    <lineage>
        <taxon>Bacteria</taxon>
        <taxon>Pseudomonadati</taxon>
        <taxon>Thermodesulfobacteriota</taxon>
        <taxon>Desulfovibrionia</taxon>
        <taxon>Desulfovibrionales</taxon>
        <taxon>Desulfovibrionaceae</taxon>
        <taxon>Mailhella</taxon>
    </lineage>
</organism>
<comment type="similarity">
    <text evidence="5">In the C-terminal section; belongs to the PRA-PH family.</text>
</comment>
<evidence type="ECO:0000256" key="3">
    <source>
        <dbReference type="ARBA" id="ARBA00005169"/>
    </source>
</evidence>
<dbReference type="Pfam" id="PF01502">
    <property type="entry name" value="PRA-CH"/>
    <property type="match status" value="1"/>
</dbReference>
<comment type="function">
    <text evidence="11">Catalyzes the hydrolysis of the adenine ring of phosphoribosyl-AMP.</text>
</comment>
<reference evidence="13" key="2">
    <citation type="submission" date="2021-09" db="EMBL/GenBank/DDBJ databases">
        <authorList>
            <person name="Gilroy R."/>
        </authorList>
    </citation>
    <scope>NUCLEOTIDE SEQUENCE</scope>
    <source>
        <strain evidence="13">ChiGjej2B2-19336</strain>
    </source>
</reference>
<dbReference type="Gene3D" id="3.10.20.810">
    <property type="entry name" value="Phosphoribosyl-AMP cyclohydrolase"/>
    <property type="match status" value="1"/>
</dbReference>
<dbReference type="PANTHER" id="PTHR42945">
    <property type="entry name" value="HISTIDINE BIOSYNTHESIS BIFUNCTIONAL PROTEIN"/>
    <property type="match status" value="1"/>
</dbReference>
<comment type="catalytic activity">
    <reaction evidence="1 11">
        <text>1-(5-phospho-beta-D-ribosyl)-5'-AMP + H2O = 1-(5-phospho-beta-D-ribosyl)-5-[(5-phospho-beta-D-ribosylamino)methylideneamino]imidazole-4-carboxamide</text>
        <dbReference type="Rhea" id="RHEA:20049"/>
        <dbReference type="ChEBI" id="CHEBI:15377"/>
        <dbReference type="ChEBI" id="CHEBI:58435"/>
        <dbReference type="ChEBI" id="CHEBI:59457"/>
        <dbReference type="EC" id="3.5.4.19"/>
    </reaction>
</comment>
<dbReference type="PANTHER" id="PTHR42945:SF1">
    <property type="entry name" value="HISTIDINE BIOSYNTHESIS BIFUNCTIONAL PROTEIN HIS7"/>
    <property type="match status" value="1"/>
</dbReference>
<evidence type="ECO:0000256" key="4">
    <source>
        <dbReference type="ARBA" id="ARBA00005204"/>
    </source>
</evidence>
<dbReference type="EMBL" id="DYZA01000104">
    <property type="protein sequence ID" value="HJD97088.1"/>
    <property type="molecule type" value="Genomic_DNA"/>
</dbReference>
<comment type="pathway">
    <text evidence="3 11">Amino-acid biosynthesis; L-histidine biosynthesis; L-histidine from 5-phospho-alpha-D-ribose 1-diphosphate: step 3/9.</text>
</comment>
<comment type="caution">
    <text evidence="13">The sequence shown here is derived from an EMBL/GenBank/DDBJ whole genome shotgun (WGS) entry which is preliminary data.</text>
</comment>
<keyword evidence="9 11" id="KW-0378">Hydrolase</keyword>
<feature type="binding site" evidence="11">
    <location>
        <position position="98"/>
    </location>
    <ligand>
        <name>Zn(2+)</name>
        <dbReference type="ChEBI" id="CHEBI:29105"/>
        <note>ligand shared between dimeric partners</note>
    </ligand>
</feature>
<comment type="similarity">
    <text evidence="6">In the N-terminal section; belongs to the PRA-CH family.</text>
</comment>
<comment type="subunit">
    <text evidence="11">Homodimer.</text>
</comment>
<evidence type="ECO:0000256" key="2">
    <source>
        <dbReference type="ARBA" id="ARBA00001460"/>
    </source>
</evidence>
<keyword evidence="11" id="KW-0479">Metal-binding</keyword>
<dbReference type="InterPro" id="IPR002496">
    <property type="entry name" value="PRib_AMP_CycHydrolase_dom"/>
</dbReference>
<dbReference type="NCBIfam" id="NF000768">
    <property type="entry name" value="PRK00051.1"/>
    <property type="match status" value="1"/>
</dbReference>
<evidence type="ECO:0000256" key="1">
    <source>
        <dbReference type="ARBA" id="ARBA00000024"/>
    </source>
</evidence>
<keyword evidence="7 11" id="KW-0963">Cytoplasm</keyword>
<comment type="cofactor">
    <cofactor evidence="11">
        <name>Zn(2+)</name>
        <dbReference type="ChEBI" id="CHEBI:29105"/>
    </cofactor>
    <text evidence="11">Binds 1 zinc ion per subunit.</text>
</comment>
<dbReference type="AlphaFoldDB" id="A0A921AVW5"/>